<dbReference type="EMBL" id="MU853403">
    <property type="protein sequence ID" value="KAK4136485.1"/>
    <property type="molecule type" value="Genomic_DNA"/>
</dbReference>
<proteinExistence type="predicted"/>
<sequence>MGPCKTGFRCRLHFPSTWNPGPPKQRHQQFGTSKPTHHVATGLLVHWPETGGVKRPSRSDTSTDSLHIHTDHMCCTFFDRSPKDRQRTVKPYRGRSLGSIKSMLGLGTGGFTMCQWARDKRVPCWVQFIHAPCRDAAYSVWMAALTRECGIAAQGRLQERSVHLRLHICGRRCNPLVCGWEL</sequence>
<dbReference type="Proteomes" id="UP001304895">
    <property type="component" value="Unassembled WGS sequence"/>
</dbReference>
<organism evidence="1 2">
    <name type="scientific">Trichocladium antarcticum</name>
    <dbReference type="NCBI Taxonomy" id="1450529"/>
    <lineage>
        <taxon>Eukaryota</taxon>
        <taxon>Fungi</taxon>
        <taxon>Dikarya</taxon>
        <taxon>Ascomycota</taxon>
        <taxon>Pezizomycotina</taxon>
        <taxon>Sordariomycetes</taxon>
        <taxon>Sordariomycetidae</taxon>
        <taxon>Sordariales</taxon>
        <taxon>Chaetomiaceae</taxon>
        <taxon>Trichocladium</taxon>
    </lineage>
</organism>
<accession>A0AAN6UPS6</accession>
<keyword evidence="2" id="KW-1185">Reference proteome</keyword>
<reference evidence="1" key="2">
    <citation type="submission" date="2023-05" db="EMBL/GenBank/DDBJ databases">
        <authorList>
            <consortium name="Lawrence Berkeley National Laboratory"/>
            <person name="Steindorff A."/>
            <person name="Hensen N."/>
            <person name="Bonometti L."/>
            <person name="Westerberg I."/>
            <person name="Brannstrom I.O."/>
            <person name="Guillou S."/>
            <person name="Cros-Aarteil S."/>
            <person name="Calhoun S."/>
            <person name="Haridas S."/>
            <person name="Kuo A."/>
            <person name="Mondo S."/>
            <person name="Pangilinan J."/>
            <person name="Riley R."/>
            <person name="Labutti K."/>
            <person name="Andreopoulos B."/>
            <person name="Lipzen A."/>
            <person name="Chen C."/>
            <person name="Yanf M."/>
            <person name="Daum C."/>
            <person name="Ng V."/>
            <person name="Clum A."/>
            <person name="Ohm R."/>
            <person name="Martin F."/>
            <person name="Silar P."/>
            <person name="Natvig D."/>
            <person name="Lalanne C."/>
            <person name="Gautier V."/>
            <person name="Ament-Velasquez S.L."/>
            <person name="Kruys A."/>
            <person name="Hutchinson M.I."/>
            <person name="Powell A.J."/>
            <person name="Barry K."/>
            <person name="Miller A.N."/>
            <person name="Grigoriev I.V."/>
            <person name="Debuchy R."/>
            <person name="Gladieux P."/>
            <person name="Thoren M.H."/>
            <person name="Johannesson H."/>
        </authorList>
    </citation>
    <scope>NUCLEOTIDE SEQUENCE</scope>
    <source>
        <strain evidence="1">CBS 123565</strain>
    </source>
</reference>
<gene>
    <name evidence="1" type="ORF">BT67DRAFT_180729</name>
</gene>
<reference evidence="1" key="1">
    <citation type="journal article" date="2023" name="Mol. Phylogenet. Evol.">
        <title>Genome-scale phylogeny and comparative genomics of the fungal order Sordariales.</title>
        <authorList>
            <person name="Hensen N."/>
            <person name="Bonometti L."/>
            <person name="Westerberg I."/>
            <person name="Brannstrom I.O."/>
            <person name="Guillou S."/>
            <person name="Cros-Aarteil S."/>
            <person name="Calhoun S."/>
            <person name="Haridas S."/>
            <person name="Kuo A."/>
            <person name="Mondo S."/>
            <person name="Pangilinan J."/>
            <person name="Riley R."/>
            <person name="LaButti K."/>
            <person name="Andreopoulos B."/>
            <person name="Lipzen A."/>
            <person name="Chen C."/>
            <person name="Yan M."/>
            <person name="Daum C."/>
            <person name="Ng V."/>
            <person name="Clum A."/>
            <person name="Steindorff A."/>
            <person name="Ohm R.A."/>
            <person name="Martin F."/>
            <person name="Silar P."/>
            <person name="Natvig D.O."/>
            <person name="Lalanne C."/>
            <person name="Gautier V."/>
            <person name="Ament-Velasquez S.L."/>
            <person name="Kruys A."/>
            <person name="Hutchinson M.I."/>
            <person name="Powell A.J."/>
            <person name="Barry K."/>
            <person name="Miller A.N."/>
            <person name="Grigoriev I.V."/>
            <person name="Debuchy R."/>
            <person name="Gladieux P."/>
            <person name="Hiltunen Thoren M."/>
            <person name="Johannesson H."/>
        </authorList>
    </citation>
    <scope>NUCLEOTIDE SEQUENCE</scope>
    <source>
        <strain evidence="1">CBS 123565</strain>
    </source>
</reference>
<dbReference type="AlphaFoldDB" id="A0AAN6UPS6"/>
<name>A0AAN6UPS6_9PEZI</name>
<evidence type="ECO:0000313" key="1">
    <source>
        <dbReference type="EMBL" id="KAK4136485.1"/>
    </source>
</evidence>
<protein>
    <submittedName>
        <fullName evidence="1">Uncharacterized protein</fullName>
    </submittedName>
</protein>
<comment type="caution">
    <text evidence="1">The sequence shown here is derived from an EMBL/GenBank/DDBJ whole genome shotgun (WGS) entry which is preliminary data.</text>
</comment>
<evidence type="ECO:0000313" key="2">
    <source>
        <dbReference type="Proteomes" id="UP001304895"/>
    </source>
</evidence>